<evidence type="ECO:0000313" key="1">
    <source>
        <dbReference type="EMBL" id="GFO61179.1"/>
    </source>
</evidence>
<organism evidence="1 2">
    <name type="scientific">Geomonas silvestris</name>
    <dbReference type="NCBI Taxonomy" id="2740184"/>
    <lineage>
        <taxon>Bacteria</taxon>
        <taxon>Pseudomonadati</taxon>
        <taxon>Thermodesulfobacteriota</taxon>
        <taxon>Desulfuromonadia</taxon>
        <taxon>Geobacterales</taxon>
        <taxon>Geobacteraceae</taxon>
        <taxon>Geomonas</taxon>
    </lineage>
</organism>
<evidence type="ECO:0000313" key="2">
    <source>
        <dbReference type="Proteomes" id="UP000556026"/>
    </source>
</evidence>
<gene>
    <name evidence="1" type="ORF">GMST_35040</name>
</gene>
<dbReference type="EMBL" id="BLXX01000012">
    <property type="protein sequence ID" value="GFO61179.1"/>
    <property type="molecule type" value="Genomic_DNA"/>
</dbReference>
<comment type="caution">
    <text evidence="1">The sequence shown here is derived from an EMBL/GenBank/DDBJ whole genome shotgun (WGS) entry which is preliminary data.</text>
</comment>
<dbReference type="RefSeq" id="WP_183355973.1">
    <property type="nucleotide sequence ID" value="NZ_BLXX01000012.1"/>
</dbReference>
<dbReference type="AlphaFoldDB" id="A0A6V8MNF3"/>
<accession>A0A6V8MNF3</accession>
<protein>
    <submittedName>
        <fullName evidence="1">Uncharacterized protein</fullName>
    </submittedName>
</protein>
<sequence>MHMALNADEWIRLNTSYCNRLCLWITAKNCEVNRLRSESSTGDLRCKGCNGLHDQAQPIEVALTRSLQQTLEEIFALDQLQHEDSNYSQTQAGYHSDDLGDSLIDEDELDDLLSVLFPEFQESQPISAPLSQSFTKCLNAHKPRKVAVYIGRCRKCGGYMIHAPERQFDQRDEEVYRCFSCSWRTSPGYSWNRINK</sequence>
<reference evidence="2" key="1">
    <citation type="submission" date="2020-06" db="EMBL/GenBank/DDBJ databases">
        <title>Draft genomic sequence of Geomonas sp. Red330.</title>
        <authorList>
            <person name="Itoh H."/>
            <person name="Zhenxing X."/>
            <person name="Ushijima N."/>
            <person name="Masuda Y."/>
            <person name="Shiratori Y."/>
            <person name="Senoo K."/>
        </authorList>
    </citation>
    <scope>NUCLEOTIDE SEQUENCE [LARGE SCALE GENOMIC DNA]</scope>
    <source>
        <strain evidence="2">Red330</strain>
    </source>
</reference>
<dbReference type="Proteomes" id="UP000556026">
    <property type="component" value="Unassembled WGS sequence"/>
</dbReference>
<keyword evidence="2" id="KW-1185">Reference proteome</keyword>
<proteinExistence type="predicted"/>
<name>A0A6V8MNF3_9BACT</name>